<evidence type="ECO:0000256" key="2">
    <source>
        <dbReference type="ARBA" id="ARBA00023043"/>
    </source>
</evidence>
<proteinExistence type="predicted"/>
<keyword evidence="1" id="KW-0677">Repeat</keyword>
<dbReference type="Proteomes" id="UP000053789">
    <property type="component" value="Unassembled WGS sequence"/>
</dbReference>
<dbReference type="PANTHER" id="PTHR24180">
    <property type="entry name" value="CYCLIN-DEPENDENT KINASE INHIBITOR 2C-RELATED"/>
    <property type="match status" value="1"/>
</dbReference>
<dbReference type="PANTHER" id="PTHR24180:SF45">
    <property type="entry name" value="POLY [ADP-RIBOSE] POLYMERASE TANKYRASE"/>
    <property type="match status" value="1"/>
</dbReference>
<dbReference type="HOGENOM" id="CLU_611103_0_0_1"/>
<dbReference type="Gene3D" id="1.25.40.20">
    <property type="entry name" value="Ankyrin repeat-containing domain"/>
    <property type="match status" value="1"/>
</dbReference>
<evidence type="ECO:0000256" key="4">
    <source>
        <dbReference type="SAM" id="MobiDB-lite"/>
    </source>
</evidence>
<evidence type="ECO:0000313" key="5">
    <source>
        <dbReference type="EMBL" id="KIW91164.1"/>
    </source>
</evidence>
<dbReference type="VEuPathDB" id="FungiDB:Z519_08059"/>
<feature type="compositionally biased region" description="Basic and acidic residues" evidence="4">
    <location>
        <begin position="429"/>
        <end position="448"/>
    </location>
</feature>
<dbReference type="Pfam" id="PF12796">
    <property type="entry name" value="Ank_2"/>
    <property type="match status" value="1"/>
</dbReference>
<dbReference type="PROSITE" id="PS50088">
    <property type="entry name" value="ANK_REPEAT"/>
    <property type="match status" value="3"/>
</dbReference>
<name>A0A0D2I2P4_CLAB1</name>
<keyword evidence="2 3" id="KW-0040">ANK repeat</keyword>
<keyword evidence="6" id="KW-1185">Reference proteome</keyword>
<dbReference type="PROSITE" id="PS50297">
    <property type="entry name" value="ANK_REP_REGION"/>
    <property type="match status" value="2"/>
</dbReference>
<feature type="repeat" description="ANK" evidence="3">
    <location>
        <begin position="89"/>
        <end position="121"/>
    </location>
</feature>
<organism evidence="5 6">
    <name type="scientific">Cladophialophora bantiana (strain ATCC 10958 / CBS 173.52 / CDC B-1940 / NIH 8579)</name>
    <name type="common">Xylohypha bantiana</name>
    <dbReference type="NCBI Taxonomy" id="1442370"/>
    <lineage>
        <taxon>Eukaryota</taxon>
        <taxon>Fungi</taxon>
        <taxon>Dikarya</taxon>
        <taxon>Ascomycota</taxon>
        <taxon>Pezizomycotina</taxon>
        <taxon>Eurotiomycetes</taxon>
        <taxon>Chaetothyriomycetidae</taxon>
        <taxon>Chaetothyriales</taxon>
        <taxon>Herpotrichiellaceae</taxon>
        <taxon>Cladophialophora</taxon>
    </lineage>
</organism>
<dbReference type="GeneID" id="27700987"/>
<dbReference type="OrthoDB" id="20872at2759"/>
<feature type="region of interest" description="Disordered" evidence="4">
    <location>
        <begin position="294"/>
        <end position="333"/>
    </location>
</feature>
<dbReference type="InterPro" id="IPR051637">
    <property type="entry name" value="Ank_repeat_dom-contain_49"/>
</dbReference>
<dbReference type="RefSeq" id="XP_016617833.1">
    <property type="nucleotide sequence ID" value="XM_016765788.1"/>
</dbReference>
<dbReference type="SMART" id="SM00248">
    <property type="entry name" value="ANK"/>
    <property type="match status" value="5"/>
</dbReference>
<evidence type="ECO:0000256" key="1">
    <source>
        <dbReference type="ARBA" id="ARBA00022737"/>
    </source>
</evidence>
<gene>
    <name evidence="5" type="ORF">Z519_08059</name>
</gene>
<dbReference type="SUPFAM" id="SSF48403">
    <property type="entry name" value="Ankyrin repeat"/>
    <property type="match status" value="1"/>
</dbReference>
<evidence type="ECO:0000256" key="3">
    <source>
        <dbReference type="PROSITE-ProRule" id="PRU00023"/>
    </source>
</evidence>
<sequence>MPVAAELLISRSLINVNWTAPTNGETASCTKPSATAELTSSRFSSRIKPIHTQDRFGKTPLLLAVPIRDQKMVALLPKSGADANLKAGNLSNPFLQALQLGDTQIAQVLVDHGAQVNALNQDGLKPVYVAAEVGDVAMLGFLLDRGADIDAPPESGIWTPLMAAANWSQMVTLHELLNHGADHGIESPLNGLTALHFPATQGPPEAVGLFLAYGAFQKRSRHGFPVDMAIQCRQYESADLLYEYGMTEPPPGAPFTERLWRAYCEPTLCPPITEVPPKDTGSPTRYYPVKSAASPASTVSSSPYPPMDTAFSSSLRRRIPPHTPAATHHITDQYNHRTKSFTPSKASASSHLLMMPATGPSPQSRKGPYVSYLAPSTAQPYEYQHRTPSTSAIFPGLELQAAGVERAPDSLICQGQQRRVSQHRRSRRRNEARDNASTQGHRDTDNDP</sequence>
<feature type="repeat" description="ANK" evidence="3">
    <location>
        <begin position="56"/>
        <end position="88"/>
    </location>
</feature>
<dbReference type="InterPro" id="IPR036770">
    <property type="entry name" value="Ankyrin_rpt-contain_sf"/>
</dbReference>
<feature type="repeat" description="ANK" evidence="3">
    <location>
        <begin position="122"/>
        <end position="154"/>
    </location>
</feature>
<dbReference type="InterPro" id="IPR002110">
    <property type="entry name" value="Ankyrin_rpt"/>
</dbReference>
<evidence type="ECO:0000313" key="6">
    <source>
        <dbReference type="Proteomes" id="UP000053789"/>
    </source>
</evidence>
<dbReference type="EMBL" id="KN846991">
    <property type="protein sequence ID" value="KIW91164.1"/>
    <property type="molecule type" value="Genomic_DNA"/>
</dbReference>
<evidence type="ECO:0008006" key="7">
    <source>
        <dbReference type="Google" id="ProtNLM"/>
    </source>
</evidence>
<dbReference type="AlphaFoldDB" id="A0A0D2I2P4"/>
<protein>
    <recommendedName>
        <fullName evidence="7">Ankyrin</fullName>
    </recommendedName>
</protein>
<feature type="region of interest" description="Disordered" evidence="4">
    <location>
        <begin position="408"/>
        <end position="448"/>
    </location>
</feature>
<reference evidence="5" key="1">
    <citation type="submission" date="2015-01" db="EMBL/GenBank/DDBJ databases">
        <title>The Genome Sequence of Cladophialophora bantiana CBS 173.52.</title>
        <authorList>
            <consortium name="The Broad Institute Genomics Platform"/>
            <person name="Cuomo C."/>
            <person name="de Hoog S."/>
            <person name="Gorbushina A."/>
            <person name="Stielow B."/>
            <person name="Teixiera M."/>
            <person name="Abouelleil A."/>
            <person name="Chapman S.B."/>
            <person name="Priest M."/>
            <person name="Young S.K."/>
            <person name="Wortman J."/>
            <person name="Nusbaum C."/>
            <person name="Birren B."/>
        </authorList>
    </citation>
    <scope>NUCLEOTIDE SEQUENCE [LARGE SCALE GENOMIC DNA]</scope>
    <source>
        <strain evidence="5">CBS 173.52</strain>
    </source>
</reference>
<accession>A0A0D2I2P4</accession>